<dbReference type="HOGENOM" id="CLU_028579_0_0_1"/>
<dbReference type="GO" id="GO:1903232">
    <property type="term" value="P:melanosome assembly"/>
    <property type="evidence" value="ECO:0007669"/>
    <property type="project" value="TreeGrafter"/>
</dbReference>
<dbReference type="GO" id="GO:0031267">
    <property type="term" value="F:small GTPase binding"/>
    <property type="evidence" value="ECO:0007669"/>
    <property type="project" value="TreeGrafter"/>
</dbReference>
<proteinExistence type="predicted"/>
<dbReference type="Pfam" id="PF19031">
    <property type="entry name" value="Intu_longin_1"/>
    <property type="match status" value="1"/>
</dbReference>
<keyword evidence="5" id="KW-1185">Reference proteome</keyword>
<accession>H3AJL8</accession>
<evidence type="ECO:0000259" key="3">
    <source>
        <dbReference type="Pfam" id="PF19033"/>
    </source>
</evidence>
<dbReference type="GeneTree" id="ENSGT00390000007349"/>
<dbReference type="eggNOG" id="ENOG502QSIZ">
    <property type="taxonomic scope" value="Eukaryota"/>
</dbReference>
<gene>
    <name evidence="4" type="primary">HPS4</name>
</gene>
<evidence type="ECO:0000259" key="2">
    <source>
        <dbReference type="Pfam" id="PF19031"/>
    </source>
</evidence>
<protein>
    <submittedName>
        <fullName evidence="4">HPS4 biosis of lysosomal organelles complex 3 subunit 2</fullName>
    </submittedName>
</protein>
<feature type="domain" description="CCZ1/INTU/HSP4 first Longin" evidence="2">
    <location>
        <begin position="16"/>
        <end position="121"/>
    </location>
</feature>
<feature type="region of interest" description="Disordered" evidence="1">
    <location>
        <begin position="490"/>
        <end position="522"/>
    </location>
</feature>
<dbReference type="Pfam" id="PF19033">
    <property type="entry name" value="Intu_longin_3"/>
    <property type="match status" value="1"/>
</dbReference>
<reference evidence="4" key="2">
    <citation type="submission" date="2025-08" db="UniProtKB">
        <authorList>
            <consortium name="Ensembl"/>
        </authorList>
    </citation>
    <scope>IDENTIFICATION</scope>
</reference>
<reference evidence="4" key="3">
    <citation type="submission" date="2025-09" db="UniProtKB">
        <authorList>
            <consortium name="Ensembl"/>
        </authorList>
    </citation>
    <scope>IDENTIFICATION</scope>
</reference>
<reference evidence="5" key="1">
    <citation type="submission" date="2011-08" db="EMBL/GenBank/DDBJ databases">
        <title>The draft genome of Latimeria chalumnae.</title>
        <authorList>
            <person name="Di Palma F."/>
            <person name="Alfoldi J."/>
            <person name="Johnson J."/>
            <person name="Berlin A."/>
            <person name="Gnerre S."/>
            <person name="Jaffe D."/>
            <person name="MacCallum I."/>
            <person name="Young S."/>
            <person name="Walker B.J."/>
            <person name="Lander E."/>
            <person name="Lindblad-Toh K."/>
        </authorList>
    </citation>
    <scope>NUCLEOTIDE SEQUENCE [LARGE SCALE GENOMIC DNA]</scope>
    <source>
        <strain evidence="5">Wild caught</strain>
    </source>
</reference>
<dbReference type="Ensembl" id="ENSLACT00000009915.1">
    <property type="protein sequence ID" value="ENSLACP00000009839.1"/>
    <property type="gene ID" value="ENSLACG00000008675.1"/>
</dbReference>
<dbReference type="GO" id="GO:0031410">
    <property type="term" value="C:cytoplasmic vesicle"/>
    <property type="evidence" value="ECO:0007669"/>
    <property type="project" value="TreeGrafter"/>
</dbReference>
<evidence type="ECO:0000313" key="5">
    <source>
        <dbReference type="Proteomes" id="UP000008672"/>
    </source>
</evidence>
<feature type="domain" description="CCZ1/INTU/HPS4 third Longin" evidence="3">
    <location>
        <begin position="612"/>
        <end position="711"/>
    </location>
</feature>
<dbReference type="InterPro" id="IPR026091">
    <property type="entry name" value="HPS4"/>
</dbReference>
<dbReference type="OMA" id="YACCSPV"/>
<name>H3AJL8_LATCH</name>
<organism evidence="4 5">
    <name type="scientific">Latimeria chalumnae</name>
    <name type="common">Coelacanth</name>
    <dbReference type="NCBI Taxonomy" id="7897"/>
    <lineage>
        <taxon>Eukaryota</taxon>
        <taxon>Metazoa</taxon>
        <taxon>Chordata</taxon>
        <taxon>Craniata</taxon>
        <taxon>Vertebrata</taxon>
        <taxon>Euteleostomi</taxon>
        <taxon>Coelacanthiformes</taxon>
        <taxon>Coelacanthidae</taxon>
        <taxon>Latimeria</taxon>
    </lineage>
</organism>
<dbReference type="GO" id="GO:0005765">
    <property type="term" value="C:lysosomal membrane"/>
    <property type="evidence" value="ECO:0007669"/>
    <property type="project" value="TreeGrafter"/>
</dbReference>
<dbReference type="GO" id="GO:0006605">
    <property type="term" value="P:protein targeting"/>
    <property type="evidence" value="ECO:0007669"/>
    <property type="project" value="TreeGrafter"/>
</dbReference>
<dbReference type="EMBL" id="AFYH01180433">
    <property type="status" value="NOT_ANNOTATED_CDS"/>
    <property type="molecule type" value="Genomic_DNA"/>
</dbReference>
<dbReference type="AlphaFoldDB" id="H3AJL8"/>
<sequence length="720" mass="79631">LGSSPHTHSVYFLRCNYFFLYDNSKVKEEGDPTRAGICYFYPIQTVLDQQELLCGQIAGVVRCVADISSAPPSLIKLRRLKFAIKVDGDYLWALGCAVEIPDVSCMQFLGQLIQLFKFYNGPVRHAYQSCVHPPEDLSSKWDLYLEHIQNTSDLHKIFNSLQNLDKTKVDPLLLLKAALILQTCQRCTHVLAGCILYKGLVVSTQLPPQLTAKVMIRRPGPDTESTDEDQDKGYVDNHVLPQDISFSIVFLTKEEACSLRQFPVEWMNRYDAYIAKCSSVSCLEMVSMYSSSAVKEASKKRSSRLSRTLSDADEEEDEILSPYELEHKPGKQHEASIENLSILPSAVPVTCSETKKLTKEINFLNRNLSDEENLVSISTSKPPNVFQKEQSSTLTEINSVSEPQFKEGNCIINQADETAGVPKNSVISNSQLDGNGNSMSTNQKHHEQLKLLAGSTSKGNVFLNTVTPNGVKRTLQESTLQIKIVSTAEISGNQGQSEPSDSENVDISHTASETSLSSEQLNSPDWATALDANASQDCDSLQGSGSSEDLVRMSLYAHRVSSLVLTLLTEEGFRNDKNAIEDVYHSSLASLNGLEVHLKETVSKKQATVVKVAYNFTHYDCIQNVLNGNLPQEKTSSDLKFIRATNLIHSDFHHFPTVHEMTARNASTAIYGCQNSAQETYFQQLAAPPSNSGVPNPHDGAFSLPGKAKQKLLKHGVNLL</sequence>
<dbReference type="STRING" id="7897.ENSLACP00000009839"/>
<dbReference type="InParanoid" id="H3AJL8"/>
<feature type="compositionally biased region" description="Polar residues" evidence="1">
    <location>
        <begin position="490"/>
        <end position="499"/>
    </location>
</feature>
<dbReference type="PANTHER" id="PTHR14407">
    <property type="entry name" value="HERMANSKY-PUDLAK SYNDROME 4 PROTEIN LIGHT-EAR PROTEIN-RELATED"/>
    <property type="match status" value="1"/>
</dbReference>
<evidence type="ECO:0000313" key="4">
    <source>
        <dbReference type="Ensembl" id="ENSLACP00000009839.1"/>
    </source>
</evidence>
<feature type="compositionally biased region" description="Polar residues" evidence="1">
    <location>
        <begin position="505"/>
        <end position="522"/>
    </location>
</feature>
<dbReference type="PANTHER" id="PTHR14407:SF9">
    <property type="entry name" value="BLOC-3 COMPLEX MEMBER HPS4"/>
    <property type="match status" value="1"/>
</dbReference>
<dbReference type="FunCoup" id="H3AJL8">
    <property type="interactions" value="1691"/>
</dbReference>
<dbReference type="GO" id="GO:0031085">
    <property type="term" value="C:BLOC-3 complex"/>
    <property type="evidence" value="ECO:0007669"/>
    <property type="project" value="TreeGrafter"/>
</dbReference>
<dbReference type="Proteomes" id="UP000008672">
    <property type="component" value="Unassembled WGS sequence"/>
</dbReference>
<dbReference type="EMBL" id="AFYH01180432">
    <property type="status" value="NOT_ANNOTATED_CDS"/>
    <property type="molecule type" value="Genomic_DNA"/>
</dbReference>
<dbReference type="EMBL" id="AFYH01180434">
    <property type="status" value="NOT_ANNOTATED_CDS"/>
    <property type="molecule type" value="Genomic_DNA"/>
</dbReference>
<dbReference type="GO" id="GO:0016192">
    <property type="term" value="P:vesicle-mediated transport"/>
    <property type="evidence" value="ECO:0007669"/>
    <property type="project" value="InterPro"/>
</dbReference>
<dbReference type="Bgee" id="ENSLACG00000008675">
    <property type="expression patterns" value="Expressed in post-anal tail muscle and 4 other cell types or tissues"/>
</dbReference>
<dbReference type="InterPro" id="IPR043987">
    <property type="entry name" value="CCZ1/INTU/HSP4_longin_1"/>
</dbReference>
<dbReference type="InterPro" id="IPR043989">
    <property type="entry name" value="CCZ1/INTU/HSP4_longin_3"/>
</dbReference>
<dbReference type="GO" id="GO:0005085">
    <property type="term" value="F:guanyl-nucleotide exchange factor activity"/>
    <property type="evidence" value="ECO:0007669"/>
    <property type="project" value="TreeGrafter"/>
</dbReference>
<dbReference type="EMBL" id="AFYH01180435">
    <property type="status" value="NOT_ANNOTATED_CDS"/>
    <property type="molecule type" value="Genomic_DNA"/>
</dbReference>
<evidence type="ECO:0000256" key="1">
    <source>
        <dbReference type="SAM" id="MobiDB-lite"/>
    </source>
</evidence>